<feature type="domain" description="Porphobilinogen deaminase C-terminal" evidence="12">
    <location>
        <begin position="260"/>
        <end position="331"/>
    </location>
</feature>
<evidence type="ECO:0000256" key="6">
    <source>
        <dbReference type="ARBA" id="ARBA00022679"/>
    </source>
</evidence>
<dbReference type="NCBIfam" id="TIGR00212">
    <property type="entry name" value="hemC"/>
    <property type="match status" value="1"/>
</dbReference>
<dbReference type="OrthoDB" id="564646at2759"/>
<dbReference type="PRINTS" id="PR00151">
    <property type="entry name" value="PORPHBDMNASE"/>
</dbReference>
<evidence type="ECO:0000313" key="14">
    <source>
        <dbReference type="Proteomes" id="UP000307173"/>
    </source>
</evidence>
<reference evidence="13 14" key="1">
    <citation type="journal article" date="2019" name="Front. Genet.">
        <title>Whole-Genome Sequencing of the Opportunistic Yeast Pathogen Candida inconspicua Uncovers Its Hybrid Origin.</title>
        <authorList>
            <person name="Mixao V."/>
            <person name="Hansen A.P."/>
            <person name="Saus E."/>
            <person name="Boekhout T."/>
            <person name="Lass-Florl C."/>
            <person name="Gabaldon T."/>
        </authorList>
    </citation>
    <scope>NUCLEOTIDE SEQUENCE [LARGE SCALE GENOMIC DNA]</scope>
    <source>
        <strain evidence="13 14">CBS 180</strain>
    </source>
</reference>
<evidence type="ECO:0000256" key="10">
    <source>
        <dbReference type="ARBA" id="ARBA00033064"/>
    </source>
</evidence>
<dbReference type="InterPro" id="IPR022417">
    <property type="entry name" value="Porphobilin_deaminase_N"/>
</dbReference>
<keyword evidence="6" id="KW-0808">Transferase</keyword>
<dbReference type="PROSITE" id="PS00533">
    <property type="entry name" value="PORPHOBILINOGEN_DEAM"/>
    <property type="match status" value="1"/>
</dbReference>
<evidence type="ECO:0000259" key="11">
    <source>
        <dbReference type="Pfam" id="PF01379"/>
    </source>
</evidence>
<keyword evidence="7" id="KW-0350">Heme biosynthesis</keyword>
<dbReference type="Gene3D" id="3.40.190.10">
    <property type="entry name" value="Periplasmic binding protein-like II"/>
    <property type="match status" value="2"/>
</dbReference>
<comment type="cofactor">
    <cofactor evidence="1">
        <name>dipyrromethane</name>
        <dbReference type="ChEBI" id="CHEBI:60342"/>
    </cofactor>
</comment>
<dbReference type="PANTHER" id="PTHR11557">
    <property type="entry name" value="PORPHOBILINOGEN DEAMINASE"/>
    <property type="match status" value="1"/>
</dbReference>
<comment type="caution">
    <text evidence="13">The sequence shown here is derived from an EMBL/GenBank/DDBJ whole genome shotgun (WGS) entry which is preliminary data.</text>
</comment>
<organism evidence="13 14">
    <name type="scientific">Pichia inconspicua</name>
    <dbReference type="NCBI Taxonomy" id="52247"/>
    <lineage>
        <taxon>Eukaryota</taxon>
        <taxon>Fungi</taxon>
        <taxon>Dikarya</taxon>
        <taxon>Ascomycota</taxon>
        <taxon>Saccharomycotina</taxon>
        <taxon>Pichiomycetes</taxon>
        <taxon>Pichiales</taxon>
        <taxon>Pichiaceae</taxon>
        <taxon>Pichia</taxon>
    </lineage>
</organism>
<dbReference type="EMBL" id="SELW01000349">
    <property type="protein sequence ID" value="TID29001.1"/>
    <property type="molecule type" value="Genomic_DNA"/>
</dbReference>
<dbReference type="InterPro" id="IPR022418">
    <property type="entry name" value="Porphobilinogen_deaminase_C"/>
</dbReference>
<evidence type="ECO:0000313" key="13">
    <source>
        <dbReference type="EMBL" id="TID29001.1"/>
    </source>
</evidence>
<dbReference type="UniPathway" id="UPA00251">
    <property type="reaction ID" value="UER00319"/>
</dbReference>
<dbReference type="CDD" id="cd13645">
    <property type="entry name" value="PBP2_HuPBGD_like"/>
    <property type="match status" value="1"/>
</dbReference>
<evidence type="ECO:0000256" key="2">
    <source>
        <dbReference type="ARBA" id="ARBA00004735"/>
    </source>
</evidence>
<evidence type="ECO:0000256" key="1">
    <source>
        <dbReference type="ARBA" id="ARBA00001916"/>
    </source>
</evidence>
<name>A0A4T0X1W2_9ASCO</name>
<dbReference type="Pfam" id="PF01379">
    <property type="entry name" value="Porphobil_deam"/>
    <property type="match status" value="1"/>
</dbReference>
<dbReference type="EC" id="2.5.1.61" evidence="4"/>
<dbReference type="GO" id="GO:0005737">
    <property type="term" value="C:cytoplasm"/>
    <property type="evidence" value="ECO:0007669"/>
    <property type="project" value="TreeGrafter"/>
</dbReference>
<dbReference type="SUPFAM" id="SSF53850">
    <property type="entry name" value="Periplasmic binding protein-like II"/>
    <property type="match status" value="1"/>
</dbReference>
<dbReference type="InterPro" id="IPR000860">
    <property type="entry name" value="HemC"/>
</dbReference>
<dbReference type="FunFam" id="3.30.160.40:FF:000002">
    <property type="entry name" value="Porphobilinogen deaminase"/>
    <property type="match status" value="1"/>
</dbReference>
<comment type="similarity">
    <text evidence="3">Belongs to the HMBS family.</text>
</comment>
<accession>A0A4T0X1W2</accession>
<protein>
    <recommendedName>
        <fullName evidence="5">Porphobilinogen deaminase</fullName>
        <ecNumber evidence="4">2.5.1.61</ecNumber>
    </recommendedName>
    <alternativeName>
        <fullName evidence="10">Hydroxymethylbilane synthase</fullName>
    </alternativeName>
    <alternativeName>
        <fullName evidence="9">Pre-uroporphyrinogen synthase</fullName>
    </alternativeName>
</protein>
<evidence type="ECO:0000256" key="8">
    <source>
        <dbReference type="ARBA" id="ARBA00023244"/>
    </source>
</evidence>
<dbReference type="STRING" id="52247.A0A4T0X1W2"/>
<keyword evidence="14" id="KW-1185">Reference proteome</keyword>
<dbReference type="Pfam" id="PF03900">
    <property type="entry name" value="Porphobil_deamC"/>
    <property type="match status" value="1"/>
</dbReference>
<dbReference type="GO" id="GO:0004418">
    <property type="term" value="F:hydroxymethylbilane synthase activity"/>
    <property type="evidence" value="ECO:0007669"/>
    <property type="project" value="UniProtKB-EC"/>
</dbReference>
<evidence type="ECO:0000256" key="5">
    <source>
        <dbReference type="ARBA" id="ARBA00016519"/>
    </source>
</evidence>
<proteinExistence type="inferred from homology"/>
<dbReference type="InterPro" id="IPR036803">
    <property type="entry name" value="Porphobilinogen_deaminase_C_sf"/>
</dbReference>
<evidence type="ECO:0000259" key="12">
    <source>
        <dbReference type="Pfam" id="PF03900"/>
    </source>
</evidence>
<dbReference type="PIRSF" id="PIRSF001438">
    <property type="entry name" value="4pyrrol_synth_OHMeBilane_synth"/>
    <property type="match status" value="1"/>
</dbReference>
<evidence type="ECO:0000256" key="7">
    <source>
        <dbReference type="ARBA" id="ARBA00023133"/>
    </source>
</evidence>
<gene>
    <name evidence="13" type="ORF">CANINC_002149</name>
</gene>
<dbReference type="AlphaFoldDB" id="A0A4T0X1W2"/>
<evidence type="ECO:0000256" key="4">
    <source>
        <dbReference type="ARBA" id="ARBA00012655"/>
    </source>
</evidence>
<dbReference type="SUPFAM" id="SSF54782">
    <property type="entry name" value="Porphobilinogen deaminase (hydroxymethylbilane synthase), C-terminal domain"/>
    <property type="match status" value="1"/>
</dbReference>
<dbReference type="PANTHER" id="PTHR11557:SF0">
    <property type="entry name" value="PORPHOBILINOGEN DEAMINASE"/>
    <property type="match status" value="1"/>
</dbReference>
<keyword evidence="8" id="KW-0627">Porphyrin biosynthesis</keyword>
<dbReference type="InterPro" id="IPR022419">
    <property type="entry name" value="Porphobilin_deaminase_cofac_BS"/>
</dbReference>
<dbReference type="Proteomes" id="UP000307173">
    <property type="component" value="Unassembled WGS sequence"/>
</dbReference>
<evidence type="ECO:0000256" key="9">
    <source>
        <dbReference type="ARBA" id="ARBA00030685"/>
    </source>
</evidence>
<dbReference type="GO" id="GO:0006782">
    <property type="term" value="P:protoporphyrinogen IX biosynthetic process"/>
    <property type="evidence" value="ECO:0007669"/>
    <property type="project" value="UniProtKB-UniPathway"/>
</dbReference>
<comment type="pathway">
    <text evidence="2">Porphyrin-containing compound metabolism; protoporphyrin-IX biosynthesis; coproporphyrinogen-III from 5-aminolevulinate: step 2/4.</text>
</comment>
<dbReference type="FunFam" id="3.40.190.10:FF:000005">
    <property type="entry name" value="Porphobilinogen deaminase"/>
    <property type="match status" value="1"/>
</dbReference>
<sequence length="359" mass="39928">MSHLVYIPNVFDHDSNLPIPNVTLKNNTVKIGSRKSVLAVKQSVIVSETIQKYYPNLKSTITKVSTLGDQVQNRPLYSFGGKALWTKELEILLLEDVGEFEQIDLIAHSLKDMPTVLPDEFELGCIINREDPRDALVMKANSIYKSLAELPPGSVVGTSSVRRSAQIQRNYPNLVFKSVRGNIHTRLNKLDADDSEYACIILAAAGLIRCNFEHRITKYLNSDEMYHAVGQGAIGIEIKKNNDQMRLLCSVIGCRETTWKCVAERSLLRTLEGGCSVPVGVWTTLKDNVLQLKAIVLSVDGSQSVEDVLEKEITCPQDALDLGYELAQKLISKGAKEILDQINFDKVKEIKEAGLTIEN</sequence>
<dbReference type="Gene3D" id="3.30.160.40">
    <property type="entry name" value="Porphobilinogen deaminase, C-terminal domain"/>
    <property type="match status" value="1"/>
</dbReference>
<feature type="domain" description="Porphobilinogen deaminase N-terminal" evidence="11">
    <location>
        <begin position="29"/>
        <end position="245"/>
    </location>
</feature>
<evidence type="ECO:0000256" key="3">
    <source>
        <dbReference type="ARBA" id="ARBA00005638"/>
    </source>
</evidence>